<dbReference type="GeneID" id="107887432"/>
<dbReference type="Pfam" id="PF05011">
    <property type="entry name" value="DBR1"/>
    <property type="match status" value="1"/>
</dbReference>
<proteinExistence type="predicted"/>
<dbReference type="InterPro" id="IPR007708">
    <property type="entry name" value="DBR1_C"/>
</dbReference>
<evidence type="ECO:0000313" key="3">
    <source>
        <dbReference type="RefSeq" id="XP_040940261.1"/>
    </source>
</evidence>
<dbReference type="RefSeq" id="XP_040940262.1">
    <property type="nucleotide sequence ID" value="XM_041084328.1"/>
</dbReference>
<dbReference type="Pfam" id="PF05176">
    <property type="entry name" value="ATP-synt_10"/>
    <property type="match status" value="1"/>
</dbReference>
<organism evidence="2 5">
    <name type="scientific">Gossypium hirsutum</name>
    <name type="common">Upland cotton</name>
    <name type="synonym">Gossypium mexicanum</name>
    <dbReference type="NCBI Taxonomy" id="3635"/>
    <lineage>
        <taxon>Eukaryota</taxon>
        <taxon>Viridiplantae</taxon>
        <taxon>Streptophyta</taxon>
        <taxon>Embryophyta</taxon>
        <taxon>Tracheophyta</taxon>
        <taxon>Spermatophyta</taxon>
        <taxon>Magnoliopsida</taxon>
        <taxon>eudicotyledons</taxon>
        <taxon>Gunneridae</taxon>
        <taxon>Pentapetalae</taxon>
        <taxon>rosids</taxon>
        <taxon>malvids</taxon>
        <taxon>Malvales</taxon>
        <taxon>Malvaceae</taxon>
        <taxon>Malvoideae</taxon>
        <taxon>Gossypium</taxon>
    </lineage>
</organism>
<gene>
    <name evidence="3 4 5" type="primary">LOC107887432</name>
</gene>
<reference evidence="3 4" key="2">
    <citation type="submission" date="2025-05" db="UniProtKB">
        <authorList>
            <consortium name="RefSeq"/>
        </authorList>
    </citation>
    <scope>IDENTIFICATION</scope>
</reference>
<dbReference type="InterPro" id="IPR007849">
    <property type="entry name" value="ATP10"/>
</dbReference>
<dbReference type="RefSeq" id="XP_040940261.1">
    <property type="nucleotide sequence ID" value="XM_041084327.1"/>
</dbReference>
<protein>
    <submittedName>
        <fullName evidence="3 4">Uncharacterized protein isoform X3</fullName>
    </submittedName>
</protein>
<accession>A0ABM2ZCB6</accession>
<dbReference type="PANTHER" id="PTHR28106:SF1">
    <property type="entry name" value="MITOCHONDRIAL ATPASE COMPLEX SUBUNIT ATP10"/>
    <property type="match status" value="1"/>
</dbReference>
<evidence type="ECO:0000313" key="5">
    <source>
        <dbReference type="RefSeq" id="XP_040940263.1"/>
    </source>
</evidence>
<dbReference type="PANTHER" id="PTHR28106">
    <property type="entry name" value="MITOCHONDRIAL ATPASE COMPLEX SUBUNIT ATP10"/>
    <property type="match status" value="1"/>
</dbReference>
<dbReference type="RefSeq" id="XP_040940263.1">
    <property type="nucleotide sequence ID" value="XM_041084329.1"/>
</dbReference>
<keyword evidence="2" id="KW-1185">Reference proteome</keyword>
<evidence type="ECO:0000259" key="1">
    <source>
        <dbReference type="Pfam" id="PF05011"/>
    </source>
</evidence>
<feature type="domain" description="Lariat debranching enzyme C-terminal" evidence="1">
    <location>
        <begin position="329"/>
        <end position="370"/>
    </location>
</feature>
<sequence>MVTSSPKVWYSCATGLANSLYYAAKTKVSLLRTSAIHIKSKGSADELNRGYFDDISELKQNGGKIALANKILIPGIAARKFPAVDVIYSDGRKSKLLIVFDASGVDASKLAVPEASLVCLSFRANSQAMVDSWSKPFYDAFSESKSLQLNEMAGLWFGKVRRVVIAILLHESSCGGNIGILAFFRYFWLAWCSLVFTLKACWLNKMNKFTVLRDLNFVAENLGVEFFKDIWTFETVLRMYEIREWKMDHSKVNDGLLCNHVPKQHTCYSRILKSHPSSDCNFRQSGMKEIWIASMCLQNIGRWKSFWIYYSAHLHCKFTALVEHEEGGQVTKFLALDKCLPGLKFLQIVDIESDPGPYEVQYDEEWLAIT</sequence>
<evidence type="ECO:0000313" key="2">
    <source>
        <dbReference type="Proteomes" id="UP000818029"/>
    </source>
</evidence>
<reference evidence="2" key="1">
    <citation type="journal article" date="2020" name="Nat. Genet.">
        <title>Genomic diversifications of five Gossypium allopolyploid species and their impact on cotton improvement.</title>
        <authorList>
            <person name="Chen Z.J."/>
            <person name="Sreedasyam A."/>
            <person name="Ando A."/>
            <person name="Song Q."/>
            <person name="De Santiago L.M."/>
            <person name="Hulse-Kemp A.M."/>
            <person name="Ding M."/>
            <person name="Ye W."/>
            <person name="Kirkbride R.C."/>
            <person name="Jenkins J."/>
            <person name="Plott C."/>
            <person name="Lovell J."/>
            <person name="Lin Y.M."/>
            <person name="Vaughn R."/>
            <person name="Liu B."/>
            <person name="Simpson S."/>
            <person name="Scheffler B.E."/>
            <person name="Wen L."/>
            <person name="Saski C.A."/>
            <person name="Grover C.E."/>
            <person name="Hu G."/>
            <person name="Conover J.L."/>
            <person name="Carlson J.W."/>
            <person name="Shu S."/>
            <person name="Boston L.B."/>
            <person name="Williams M."/>
            <person name="Peterson D.G."/>
            <person name="McGee K."/>
            <person name="Jones D.C."/>
            <person name="Wendel J.F."/>
            <person name="Stelly D.M."/>
            <person name="Grimwood J."/>
            <person name="Schmutz J."/>
        </authorList>
    </citation>
    <scope>NUCLEOTIDE SEQUENCE [LARGE SCALE GENOMIC DNA]</scope>
    <source>
        <strain evidence="2">cv. TM-1</strain>
    </source>
</reference>
<name>A0ABM2ZCB6_GOSHI</name>
<dbReference type="Proteomes" id="UP000818029">
    <property type="component" value="Chromosome A13"/>
</dbReference>
<evidence type="ECO:0000313" key="4">
    <source>
        <dbReference type="RefSeq" id="XP_040940262.1"/>
    </source>
</evidence>